<feature type="transmembrane region" description="Helical" evidence="10">
    <location>
        <begin position="93"/>
        <end position="113"/>
    </location>
</feature>
<name>A0AAD5PJF9_9FUNG</name>
<dbReference type="GO" id="GO:0007214">
    <property type="term" value="P:gamma-aminobutyric acid signaling pathway"/>
    <property type="evidence" value="ECO:0007669"/>
    <property type="project" value="TreeGrafter"/>
</dbReference>
<evidence type="ECO:0000313" key="13">
    <source>
        <dbReference type="Proteomes" id="UP001209540"/>
    </source>
</evidence>
<feature type="transmembrane region" description="Helical" evidence="10">
    <location>
        <begin position="67"/>
        <end position="87"/>
    </location>
</feature>
<dbReference type="PANTHER" id="PTHR10519:SF20">
    <property type="entry name" value="G-PROTEIN COUPLED RECEPTOR 156-RELATED"/>
    <property type="match status" value="1"/>
</dbReference>
<keyword evidence="8" id="KW-0807">Transducer</keyword>
<organism evidence="12 13">
    <name type="scientific">Phascolomyces articulosus</name>
    <dbReference type="NCBI Taxonomy" id="60185"/>
    <lineage>
        <taxon>Eukaryota</taxon>
        <taxon>Fungi</taxon>
        <taxon>Fungi incertae sedis</taxon>
        <taxon>Mucoromycota</taxon>
        <taxon>Mucoromycotina</taxon>
        <taxon>Mucoromycetes</taxon>
        <taxon>Mucorales</taxon>
        <taxon>Lichtheimiaceae</taxon>
        <taxon>Phascolomyces</taxon>
    </lineage>
</organism>
<dbReference type="Proteomes" id="UP001209540">
    <property type="component" value="Unassembled WGS sequence"/>
</dbReference>
<keyword evidence="3 10" id="KW-1133">Transmembrane helix</keyword>
<feature type="domain" description="G-protein coupled receptors family 3 profile" evidence="11">
    <location>
        <begin position="24"/>
        <end position="126"/>
    </location>
</feature>
<accession>A0AAD5PJF9</accession>
<dbReference type="PANTHER" id="PTHR10519">
    <property type="entry name" value="GABA-B RECEPTOR"/>
    <property type="match status" value="1"/>
</dbReference>
<evidence type="ECO:0000256" key="10">
    <source>
        <dbReference type="SAM" id="Phobius"/>
    </source>
</evidence>
<protein>
    <recommendedName>
        <fullName evidence="11">G-protein coupled receptors family 3 profile domain-containing protein</fullName>
    </recommendedName>
</protein>
<feature type="compositionally biased region" description="Basic and acidic residues" evidence="9">
    <location>
        <begin position="125"/>
        <end position="137"/>
    </location>
</feature>
<gene>
    <name evidence="12" type="ORF">BDA99DRAFT_432499</name>
</gene>
<evidence type="ECO:0000256" key="9">
    <source>
        <dbReference type="SAM" id="MobiDB-lite"/>
    </source>
</evidence>
<proteinExistence type="predicted"/>
<dbReference type="EMBL" id="JAIXMP010000005">
    <property type="protein sequence ID" value="KAI9272943.1"/>
    <property type="molecule type" value="Genomic_DNA"/>
</dbReference>
<dbReference type="Pfam" id="PF00003">
    <property type="entry name" value="7tm_3"/>
    <property type="match status" value="1"/>
</dbReference>
<dbReference type="GO" id="GO:0038039">
    <property type="term" value="C:G protein-coupled receptor heterodimeric complex"/>
    <property type="evidence" value="ECO:0007669"/>
    <property type="project" value="TreeGrafter"/>
</dbReference>
<evidence type="ECO:0000256" key="5">
    <source>
        <dbReference type="ARBA" id="ARBA00023136"/>
    </source>
</evidence>
<keyword evidence="4" id="KW-0297">G-protein coupled receptor</keyword>
<feature type="transmembrane region" description="Helical" evidence="10">
    <location>
        <begin position="25"/>
        <end position="46"/>
    </location>
</feature>
<evidence type="ECO:0000256" key="8">
    <source>
        <dbReference type="ARBA" id="ARBA00023224"/>
    </source>
</evidence>
<comment type="caution">
    <text evidence="12">The sequence shown here is derived from an EMBL/GenBank/DDBJ whole genome shotgun (WGS) entry which is preliminary data.</text>
</comment>
<keyword evidence="7" id="KW-0325">Glycoprotein</keyword>
<evidence type="ECO:0000256" key="4">
    <source>
        <dbReference type="ARBA" id="ARBA00023040"/>
    </source>
</evidence>
<evidence type="ECO:0000256" key="3">
    <source>
        <dbReference type="ARBA" id="ARBA00022989"/>
    </source>
</evidence>
<evidence type="ECO:0000256" key="7">
    <source>
        <dbReference type="ARBA" id="ARBA00023180"/>
    </source>
</evidence>
<comment type="subcellular location">
    <subcellularLocation>
        <location evidence="1">Membrane</location>
        <topology evidence="1">Multi-pass membrane protein</topology>
    </subcellularLocation>
</comment>
<reference evidence="12" key="2">
    <citation type="submission" date="2023-02" db="EMBL/GenBank/DDBJ databases">
        <authorList>
            <consortium name="DOE Joint Genome Institute"/>
            <person name="Mondo S.J."/>
            <person name="Chang Y."/>
            <person name="Wang Y."/>
            <person name="Ahrendt S."/>
            <person name="Andreopoulos W."/>
            <person name="Barry K."/>
            <person name="Beard J."/>
            <person name="Benny G.L."/>
            <person name="Blankenship S."/>
            <person name="Bonito G."/>
            <person name="Cuomo C."/>
            <person name="Desiro A."/>
            <person name="Gervers K.A."/>
            <person name="Hundley H."/>
            <person name="Kuo A."/>
            <person name="LaButti K."/>
            <person name="Lang B.F."/>
            <person name="Lipzen A."/>
            <person name="O'Donnell K."/>
            <person name="Pangilinan J."/>
            <person name="Reynolds N."/>
            <person name="Sandor L."/>
            <person name="Smith M.W."/>
            <person name="Tsang A."/>
            <person name="Grigoriev I.V."/>
            <person name="Stajich J.E."/>
            <person name="Spatafora J.W."/>
        </authorList>
    </citation>
    <scope>NUCLEOTIDE SEQUENCE</scope>
    <source>
        <strain evidence="12">RSA 2281</strain>
    </source>
</reference>
<dbReference type="InterPro" id="IPR002455">
    <property type="entry name" value="GPCR3_GABA-B"/>
</dbReference>
<feature type="non-terminal residue" evidence="12">
    <location>
        <position position="226"/>
    </location>
</feature>
<sequence>IPIKVPVSSTAYYVKCSFQGPSNSVFTTLLTIVAGAQLVFATFLAIKTRTVGKSYSKYSEYKQIGISVYNILFSSVIGFVIFSVPTTDYYTRHYLTLTVVVWAVTFSMLVLFLPKLHTFFFKKGENKKPGKRPDISGRVRPNNTVSVGDGGDTDTKSRELMSINRLLANPNAIDPELVMAQNRRPNMSGSSDTLLSNASTVKTNVSTTVFEAHEVIYKGGICFFSQ</sequence>
<keyword evidence="5 10" id="KW-0472">Membrane</keyword>
<feature type="region of interest" description="Disordered" evidence="9">
    <location>
        <begin position="125"/>
        <end position="153"/>
    </location>
</feature>
<dbReference type="InterPro" id="IPR017978">
    <property type="entry name" value="GPCR_3_C"/>
</dbReference>
<evidence type="ECO:0000256" key="1">
    <source>
        <dbReference type="ARBA" id="ARBA00004141"/>
    </source>
</evidence>
<evidence type="ECO:0000259" key="11">
    <source>
        <dbReference type="PROSITE" id="PS50259"/>
    </source>
</evidence>
<keyword evidence="2 10" id="KW-0812">Transmembrane</keyword>
<evidence type="ECO:0000256" key="6">
    <source>
        <dbReference type="ARBA" id="ARBA00023170"/>
    </source>
</evidence>
<dbReference type="PROSITE" id="PS50259">
    <property type="entry name" value="G_PROTEIN_RECEP_F3_4"/>
    <property type="match status" value="1"/>
</dbReference>
<keyword evidence="13" id="KW-1185">Reference proteome</keyword>
<dbReference type="AlphaFoldDB" id="A0AAD5PJF9"/>
<reference evidence="12" key="1">
    <citation type="journal article" date="2022" name="IScience">
        <title>Evolution of zygomycete secretomes and the origins of terrestrial fungal ecologies.</title>
        <authorList>
            <person name="Chang Y."/>
            <person name="Wang Y."/>
            <person name="Mondo S."/>
            <person name="Ahrendt S."/>
            <person name="Andreopoulos W."/>
            <person name="Barry K."/>
            <person name="Beard J."/>
            <person name="Benny G.L."/>
            <person name="Blankenship S."/>
            <person name="Bonito G."/>
            <person name="Cuomo C."/>
            <person name="Desiro A."/>
            <person name="Gervers K.A."/>
            <person name="Hundley H."/>
            <person name="Kuo A."/>
            <person name="LaButti K."/>
            <person name="Lang B.F."/>
            <person name="Lipzen A."/>
            <person name="O'Donnell K."/>
            <person name="Pangilinan J."/>
            <person name="Reynolds N."/>
            <person name="Sandor L."/>
            <person name="Smith M.E."/>
            <person name="Tsang A."/>
            <person name="Grigoriev I.V."/>
            <person name="Stajich J.E."/>
            <person name="Spatafora J.W."/>
        </authorList>
    </citation>
    <scope>NUCLEOTIDE SEQUENCE</scope>
    <source>
        <strain evidence="12">RSA 2281</strain>
    </source>
</reference>
<keyword evidence="6" id="KW-0675">Receptor</keyword>
<evidence type="ECO:0000313" key="12">
    <source>
        <dbReference type="EMBL" id="KAI9272943.1"/>
    </source>
</evidence>
<dbReference type="GO" id="GO:0004965">
    <property type="term" value="F:G protein-coupled GABA receptor activity"/>
    <property type="evidence" value="ECO:0007669"/>
    <property type="project" value="InterPro"/>
</dbReference>
<evidence type="ECO:0000256" key="2">
    <source>
        <dbReference type="ARBA" id="ARBA00022692"/>
    </source>
</evidence>